<feature type="domain" description="ATPase AAA-3" evidence="1">
    <location>
        <begin position="38"/>
        <end position="167"/>
    </location>
</feature>
<dbReference type="InterPro" id="IPR027417">
    <property type="entry name" value="P-loop_NTPase"/>
</dbReference>
<dbReference type="CDD" id="cd00009">
    <property type="entry name" value="AAA"/>
    <property type="match status" value="1"/>
</dbReference>
<dbReference type="AlphaFoldDB" id="A0A9J6QR41"/>
<comment type="caution">
    <text evidence="3">The sequence shown here is derived from an EMBL/GenBank/DDBJ whole genome shotgun (WGS) entry which is preliminary data.</text>
</comment>
<dbReference type="GO" id="GO:0016887">
    <property type="term" value="F:ATP hydrolysis activity"/>
    <property type="evidence" value="ECO:0007669"/>
    <property type="project" value="InterPro"/>
</dbReference>
<dbReference type="InterPro" id="IPR050764">
    <property type="entry name" value="CbbQ/NirQ/NorQ/GpvN"/>
</dbReference>
<dbReference type="Pfam" id="PF07726">
    <property type="entry name" value="AAA_3"/>
    <property type="match status" value="1"/>
</dbReference>
<proteinExistence type="predicted"/>
<dbReference type="InterPro" id="IPR041628">
    <property type="entry name" value="ChlI/MoxR_AAA_lid"/>
</dbReference>
<feature type="domain" description="ChlI/MoxR AAA lid" evidence="2">
    <location>
        <begin position="231"/>
        <end position="291"/>
    </location>
</feature>
<dbReference type="SUPFAM" id="SSF52540">
    <property type="entry name" value="P-loop containing nucleoside triphosphate hydrolases"/>
    <property type="match status" value="1"/>
</dbReference>
<evidence type="ECO:0000313" key="5">
    <source>
        <dbReference type="Proteomes" id="UP001065549"/>
    </source>
</evidence>
<dbReference type="RefSeq" id="WP_253020504.1">
    <property type="nucleotide sequence ID" value="NZ_JAJAGH010000005.1"/>
</dbReference>
<evidence type="ECO:0000259" key="2">
    <source>
        <dbReference type="Pfam" id="PF17863"/>
    </source>
</evidence>
<dbReference type="GO" id="GO:0005524">
    <property type="term" value="F:ATP binding"/>
    <property type="evidence" value="ECO:0007669"/>
    <property type="project" value="InterPro"/>
</dbReference>
<reference evidence="3" key="1">
    <citation type="submission" date="2022-09" db="EMBL/GenBank/DDBJ databases">
        <title>Culturomic study of gut microbiota in children with autism spectrum disorder.</title>
        <authorList>
            <person name="Efimov B.A."/>
            <person name="Chaplin A.V."/>
            <person name="Sokolova S.R."/>
            <person name="Pikina A.P."/>
            <person name="Korzhanova M."/>
            <person name="Belova V."/>
            <person name="Korostin D."/>
        </authorList>
    </citation>
    <scope>NUCLEOTIDE SEQUENCE</scope>
    <source>
        <strain evidence="3">ASD5510</strain>
    </source>
</reference>
<keyword evidence="5" id="KW-1185">Reference proteome</keyword>
<dbReference type="PIRSF" id="PIRSF002849">
    <property type="entry name" value="AAA_ATPase_chaperone_MoxR_prd"/>
    <property type="match status" value="1"/>
</dbReference>
<dbReference type="PANTHER" id="PTHR42759:SF5">
    <property type="entry name" value="METHANOL DEHYDROGENASE REGULATOR"/>
    <property type="match status" value="1"/>
</dbReference>
<dbReference type="Gene3D" id="3.40.50.300">
    <property type="entry name" value="P-loop containing nucleotide triphosphate hydrolases"/>
    <property type="match status" value="1"/>
</dbReference>
<dbReference type="Pfam" id="PF17863">
    <property type="entry name" value="AAA_lid_2"/>
    <property type="match status" value="1"/>
</dbReference>
<dbReference type="Gene3D" id="1.10.8.80">
    <property type="entry name" value="Magnesium chelatase subunit I, C-Terminal domain"/>
    <property type="match status" value="1"/>
</dbReference>
<evidence type="ECO:0000313" key="3">
    <source>
        <dbReference type="EMBL" id="MCU7376939.1"/>
    </source>
</evidence>
<dbReference type="EMBL" id="JAOSHN010000005">
    <property type="protein sequence ID" value="MCU7379488.1"/>
    <property type="molecule type" value="Genomic_DNA"/>
</dbReference>
<dbReference type="Proteomes" id="UP001065549">
    <property type="component" value="Unassembled WGS sequence"/>
</dbReference>
<dbReference type="EMBL" id="JAOSHN010000001">
    <property type="protein sequence ID" value="MCU7376939.1"/>
    <property type="molecule type" value="Genomic_DNA"/>
</dbReference>
<accession>A0A9J6QR41</accession>
<evidence type="ECO:0000313" key="4">
    <source>
        <dbReference type="EMBL" id="MCU7379488.1"/>
    </source>
</evidence>
<protein>
    <submittedName>
        <fullName evidence="3">MoxR family ATPase</fullName>
    </submittedName>
</protein>
<dbReference type="PANTHER" id="PTHR42759">
    <property type="entry name" value="MOXR FAMILY PROTEIN"/>
    <property type="match status" value="1"/>
</dbReference>
<name>A0A9J6QR41_9FIRM</name>
<evidence type="ECO:0000259" key="1">
    <source>
        <dbReference type="Pfam" id="PF07726"/>
    </source>
</evidence>
<dbReference type="InterPro" id="IPR011703">
    <property type="entry name" value="ATPase_AAA-3"/>
</dbReference>
<sequence length="312" mass="34885">MRDIKTITELILDEAEKIIKGKRDEIKLLIMSMLAGGHVLIDDVPGTGKTTLVKIMAKTLGCEARRIQFVSDSMPSDIIGMNIYNQKQHDFQLRKGPVFTNILLADEINRAMPRTQSALLEAMEEKQVTIDGEAYMLPKPFLVVATENPVEYESTFNLPIAQLDRFFIKLSLGYPSREDEKKMLMSSAHGIDLSLVNKVIDGAEFLKLADTIGAVHIEEKVLDYIIDLVNKTRSRDDIAVGASPRATKNLFQASKTWAAMQGRNFVIPDDVQKVAPPVLSHRLVVSAMTDLTDGQKTDMVKDLLEEIEIEKD</sequence>
<gene>
    <name evidence="3" type="ORF">OBO34_01065</name>
    <name evidence="4" type="ORF">OBO34_14160</name>
</gene>
<organism evidence="3 5">
    <name type="scientific">Hominibacterium faecale</name>
    <dbReference type="NCBI Taxonomy" id="2839743"/>
    <lineage>
        <taxon>Bacteria</taxon>
        <taxon>Bacillati</taxon>
        <taxon>Bacillota</taxon>
        <taxon>Clostridia</taxon>
        <taxon>Peptostreptococcales</taxon>
        <taxon>Anaerovoracaceae</taxon>
        <taxon>Hominibacterium</taxon>
    </lineage>
</organism>